<dbReference type="InterPro" id="IPR010730">
    <property type="entry name" value="HET"/>
</dbReference>
<dbReference type="EMBL" id="JAGSXJ010000020">
    <property type="protein sequence ID" value="KAH6680005.1"/>
    <property type="molecule type" value="Genomic_DNA"/>
</dbReference>
<evidence type="ECO:0000259" key="1">
    <source>
        <dbReference type="Pfam" id="PF06985"/>
    </source>
</evidence>
<dbReference type="OrthoDB" id="5428863at2759"/>
<dbReference type="AlphaFoldDB" id="A0A9P8V6W2"/>
<dbReference type="PANTHER" id="PTHR33112:SF1">
    <property type="entry name" value="HETEROKARYON INCOMPATIBILITY DOMAIN-CONTAINING PROTEIN"/>
    <property type="match status" value="1"/>
</dbReference>
<feature type="domain" description="Heterokaryon incompatibility" evidence="1">
    <location>
        <begin position="262"/>
        <end position="400"/>
    </location>
</feature>
<organism evidence="2 3">
    <name type="scientific">Plectosphaerella plurivora</name>
    <dbReference type="NCBI Taxonomy" id="936078"/>
    <lineage>
        <taxon>Eukaryota</taxon>
        <taxon>Fungi</taxon>
        <taxon>Dikarya</taxon>
        <taxon>Ascomycota</taxon>
        <taxon>Pezizomycotina</taxon>
        <taxon>Sordariomycetes</taxon>
        <taxon>Hypocreomycetidae</taxon>
        <taxon>Glomerellales</taxon>
        <taxon>Plectosphaerellaceae</taxon>
        <taxon>Plectosphaerella</taxon>
    </lineage>
</organism>
<dbReference type="PANTHER" id="PTHR33112">
    <property type="entry name" value="DOMAIN PROTEIN, PUTATIVE-RELATED"/>
    <property type="match status" value="1"/>
</dbReference>
<dbReference type="Pfam" id="PF06985">
    <property type="entry name" value="HET"/>
    <property type="match status" value="1"/>
</dbReference>
<sequence>MFGPDPNPAYDIPSYDMSNKPRFKDLKDKLCPMCQKLDLEDILNPDHFVGLPPWTMHEAAPWYEYIRPIYKYNLPGVNDYAHYCTFCFFLRQLAQRIEKLPVPKSDPWLNTTIPDGDGFVLAAVPASLVYPDDAPPEARLQADRSSIFLLVLCGSNVLERLAYENRSADVPARQVVVNAVHHAKHMGTLISCPASKTAGPSVEYRLVDVENPDYTHIRSWIDTCLDTHPACKERSTVPPVPRMRVIDCTTRTIVKHKPGQPYAALSYVWGTGPPDPYVYPNLSDLVPNVINDAMTATKKLGIPYLWVDRYCIWQDDPTQSHKMEQINAMGQIYGGATITIVSTAGGGSYGMPGVGGGRSLYYQIPGRFRDVKLVADYGWQAQELVLGRSKWQTRGWTFQEWILSSRILVFSPYRVSYECAGMQCIEQLNCPIGVNVDRPQRRQHDDLYRPEGALSYLISFSQRQLTYESDALNAMSGILQTWIAANPGAAHFMGMPVILPSKETRTAKTLFLALWAGLTWQTMDVRVRSVRRTGMPTWSPIGIRGAMFRPNVGVETGYRTTRGDPEVPVLEGEVSLELMDGAVHSLEEFVRADMHKTDGSRSIAALHLTGWCFTLGSFVERDGKYYFQLPAETGNSEGLRFIPDIGKIDLDKAPDGRFEAISPYSAEDTSYCAVVCERSGDGMFFKRVGKLLLYQNQNLEEPGARRFFNPRDILQARWSRVRIV</sequence>
<evidence type="ECO:0000313" key="3">
    <source>
        <dbReference type="Proteomes" id="UP000770015"/>
    </source>
</evidence>
<name>A0A9P8V6W2_9PEZI</name>
<comment type="caution">
    <text evidence="2">The sequence shown here is derived from an EMBL/GenBank/DDBJ whole genome shotgun (WGS) entry which is preliminary data.</text>
</comment>
<accession>A0A9P8V6W2</accession>
<keyword evidence="3" id="KW-1185">Reference proteome</keyword>
<proteinExistence type="predicted"/>
<dbReference type="Proteomes" id="UP000770015">
    <property type="component" value="Unassembled WGS sequence"/>
</dbReference>
<protein>
    <submittedName>
        <fullName evidence="2">Heterokaryon incompatibility protein-domain-containing protein</fullName>
    </submittedName>
</protein>
<evidence type="ECO:0000313" key="2">
    <source>
        <dbReference type="EMBL" id="KAH6680005.1"/>
    </source>
</evidence>
<reference evidence="2" key="1">
    <citation type="journal article" date="2021" name="Nat. Commun.">
        <title>Genetic determinants of endophytism in the Arabidopsis root mycobiome.</title>
        <authorList>
            <person name="Mesny F."/>
            <person name="Miyauchi S."/>
            <person name="Thiergart T."/>
            <person name="Pickel B."/>
            <person name="Atanasova L."/>
            <person name="Karlsson M."/>
            <person name="Huettel B."/>
            <person name="Barry K.W."/>
            <person name="Haridas S."/>
            <person name="Chen C."/>
            <person name="Bauer D."/>
            <person name="Andreopoulos W."/>
            <person name="Pangilinan J."/>
            <person name="LaButti K."/>
            <person name="Riley R."/>
            <person name="Lipzen A."/>
            <person name="Clum A."/>
            <person name="Drula E."/>
            <person name="Henrissat B."/>
            <person name="Kohler A."/>
            <person name="Grigoriev I.V."/>
            <person name="Martin F.M."/>
            <person name="Hacquard S."/>
        </authorList>
    </citation>
    <scope>NUCLEOTIDE SEQUENCE</scope>
    <source>
        <strain evidence="2">MPI-SDFR-AT-0117</strain>
    </source>
</reference>
<gene>
    <name evidence="2" type="ORF">F5X68DRAFT_193066</name>
</gene>